<keyword evidence="10" id="KW-1208">Phospholipid metabolism</keyword>
<dbReference type="PANTHER" id="PTHR14269:SF52">
    <property type="entry name" value="PHOSPHATIDYLGLYCEROPHOSPHATE SYNTHASE-RELATED"/>
    <property type="match status" value="1"/>
</dbReference>
<dbReference type="InterPro" id="IPR048254">
    <property type="entry name" value="CDP_ALCOHOL_P_TRANSF_CS"/>
</dbReference>
<name>A0A0D5CI63_9MICO</name>
<evidence type="ECO:0000256" key="1">
    <source>
        <dbReference type="ARBA" id="ARBA00004141"/>
    </source>
</evidence>
<evidence type="ECO:0000313" key="16">
    <source>
        <dbReference type="Proteomes" id="UP000032604"/>
    </source>
</evidence>
<keyword evidence="5 13" id="KW-0812">Transmembrane</keyword>
<dbReference type="HOGENOM" id="CLU_051314_2_0_11"/>
<keyword evidence="8 13" id="KW-0472">Membrane</keyword>
<dbReference type="AlphaFoldDB" id="A0A0D5CI63"/>
<evidence type="ECO:0000256" key="10">
    <source>
        <dbReference type="ARBA" id="ARBA00023264"/>
    </source>
</evidence>
<feature type="transmembrane region" description="Helical" evidence="13">
    <location>
        <begin position="178"/>
        <end position="199"/>
    </location>
</feature>
<dbReference type="Pfam" id="PF01066">
    <property type="entry name" value="CDP-OH_P_transf"/>
    <property type="match status" value="1"/>
</dbReference>
<dbReference type="GO" id="GO:0008444">
    <property type="term" value="F:CDP-diacylglycerol-glycerol-3-phosphate 3-phosphatidyltransferase activity"/>
    <property type="evidence" value="ECO:0007669"/>
    <property type="project" value="UniProtKB-UniRule"/>
</dbReference>
<feature type="transmembrane region" description="Helical" evidence="13">
    <location>
        <begin position="101"/>
        <end position="126"/>
    </location>
</feature>
<evidence type="ECO:0000256" key="3">
    <source>
        <dbReference type="ARBA" id="ARBA00022516"/>
    </source>
</evidence>
<evidence type="ECO:0000256" key="2">
    <source>
        <dbReference type="ARBA" id="ARBA00010441"/>
    </source>
</evidence>
<evidence type="ECO:0000256" key="4">
    <source>
        <dbReference type="ARBA" id="ARBA00022679"/>
    </source>
</evidence>
<dbReference type="OrthoDB" id="9796672at2"/>
<accession>A0A0D5CI63</accession>
<dbReference type="InterPro" id="IPR000462">
    <property type="entry name" value="CDP-OH_P_trans"/>
</dbReference>
<evidence type="ECO:0000256" key="8">
    <source>
        <dbReference type="ARBA" id="ARBA00023136"/>
    </source>
</evidence>
<reference evidence="14 16" key="1">
    <citation type="journal article" date="2015" name="Genome Announc.">
        <title>Complete Genome Sequence of Clavibacter michiganensis subsp. insidiosus R1-1 Using PacBio Single-Molecule Real-Time Technology.</title>
        <authorList>
            <person name="Lu Y."/>
            <person name="Samac D.A."/>
            <person name="Glazebrook J."/>
            <person name="Ishimaru C.A."/>
        </authorList>
    </citation>
    <scope>NUCLEOTIDE SEQUENCE [LARGE SCALE GENOMIC DNA]</scope>
    <source>
        <strain evidence="14 16">R1-1</strain>
    </source>
</reference>
<keyword evidence="7" id="KW-0443">Lipid metabolism</keyword>
<evidence type="ECO:0000313" key="17">
    <source>
        <dbReference type="Proteomes" id="UP000266634"/>
    </source>
</evidence>
<keyword evidence="3" id="KW-0444">Lipid biosynthesis</keyword>
<dbReference type="GO" id="GO:0046474">
    <property type="term" value="P:glycerophospholipid biosynthetic process"/>
    <property type="evidence" value="ECO:0007669"/>
    <property type="project" value="TreeGrafter"/>
</dbReference>
<dbReference type="InterPro" id="IPR050324">
    <property type="entry name" value="CDP-alcohol_PTase-I"/>
</dbReference>
<evidence type="ECO:0000256" key="5">
    <source>
        <dbReference type="ARBA" id="ARBA00022692"/>
    </source>
</evidence>
<dbReference type="PANTHER" id="PTHR14269">
    <property type="entry name" value="CDP-DIACYLGLYCEROL--GLYCEROL-3-PHOSPHATE 3-PHOSPHATIDYLTRANSFERASE-RELATED"/>
    <property type="match status" value="1"/>
</dbReference>
<protein>
    <recommendedName>
        <fullName evidence="11">CDP-diacylglycerol--glycerol-3-phosphate 3-phosphatidyltransferase</fullName>
        <ecNumber evidence="11">2.7.8.5</ecNumber>
    </recommendedName>
</protein>
<dbReference type="Proteomes" id="UP000032604">
    <property type="component" value="Chromosome"/>
</dbReference>
<dbReference type="GO" id="GO:0016020">
    <property type="term" value="C:membrane"/>
    <property type="evidence" value="ECO:0007669"/>
    <property type="project" value="UniProtKB-SubCell"/>
</dbReference>
<dbReference type="Proteomes" id="UP000266634">
    <property type="component" value="Unassembled WGS sequence"/>
</dbReference>
<keyword evidence="6 13" id="KW-1133">Transmembrane helix</keyword>
<evidence type="ECO:0000256" key="12">
    <source>
        <dbReference type="RuleBase" id="RU003750"/>
    </source>
</evidence>
<gene>
    <name evidence="15" type="primary">pgsA</name>
    <name evidence="15" type="ORF">DZF93_03535</name>
    <name evidence="14" type="ORF">VO01_09385</name>
</gene>
<evidence type="ECO:0000313" key="15">
    <source>
        <dbReference type="EMBL" id="RIJ44260.1"/>
    </source>
</evidence>
<keyword evidence="9" id="KW-0594">Phospholipid biosynthesis</keyword>
<feature type="transmembrane region" description="Helical" evidence="13">
    <location>
        <begin position="61"/>
        <end position="81"/>
    </location>
</feature>
<evidence type="ECO:0000256" key="7">
    <source>
        <dbReference type="ARBA" id="ARBA00023098"/>
    </source>
</evidence>
<dbReference type="PROSITE" id="PS00379">
    <property type="entry name" value="CDP_ALCOHOL_P_TRANSF"/>
    <property type="match status" value="1"/>
</dbReference>
<dbReference type="Gene3D" id="1.20.120.1760">
    <property type="match status" value="1"/>
</dbReference>
<dbReference type="KEGG" id="cmh:VO01_09385"/>
<evidence type="ECO:0000313" key="14">
    <source>
        <dbReference type="EMBL" id="AJW79306.1"/>
    </source>
</evidence>
<dbReference type="InterPro" id="IPR004570">
    <property type="entry name" value="Phosphatidylglycerol_P_synth"/>
</dbReference>
<dbReference type="UniPathway" id="UPA00085"/>
<comment type="subcellular location">
    <subcellularLocation>
        <location evidence="1">Membrane</location>
        <topology evidence="1">Multi-pass membrane protein</topology>
    </subcellularLocation>
</comment>
<proteinExistence type="inferred from homology"/>
<dbReference type="InterPro" id="IPR043130">
    <property type="entry name" value="CDP-OH_PTrfase_TM_dom"/>
</dbReference>
<sequence length="209" mass="22011">MAERSASSADGTGAPRIWRAGDSPASSWNVANVLTVVRILLAPVFVVLLAADDGADGPLRYAAAALFILAIATDGVDGHIARSRNLVTDLGKLLDPIADKVLTGAALVMLSVLGELPWWVTTVILVRELGITAYRFAVLRDRVVAASRGGKLKTVAQAVAISVALLPLWDVVGDGMHVVNTVLMSIAFVLTVLSGLDYMRQAVRAERAS</sequence>
<dbReference type="EMBL" id="CP011043">
    <property type="protein sequence ID" value="AJW79306.1"/>
    <property type="molecule type" value="Genomic_DNA"/>
</dbReference>
<comment type="similarity">
    <text evidence="2 12">Belongs to the CDP-alcohol phosphatidyltransferase class-I family.</text>
</comment>
<evidence type="ECO:0000256" key="9">
    <source>
        <dbReference type="ARBA" id="ARBA00023209"/>
    </source>
</evidence>
<dbReference type="PIRSF" id="PIRSF000847">
    <property type="entry name" value="Phos_ph_gly_syn"/>
    <property type="match status" value="1"/>
</dbReference>
<evidence type="ECO:0000256" key="13">
    <source>
        <dbReference type="SAM" id="Phobius"/>
    </source>
</evidence>
<organism evidence="14 16">
    <name type="scientific">Clavibacter michiganensis subsp. insidiosus</name>
    <dbReference type="NCBI Taxonomy" id="33014"/>
    <lineage>
        <taxon>Bacteria</taxon>
        <taxon>Bacillati</taxon>
        <taxon>Actinomycetota</taxon>
        <taxon>Actinomycetes</taxon>
        <taxon>Micrococcales</taxon>
        <taxon>Microbacteriaceae</taxon>
        <taxon>Clavibacter</taxon>
    </lineage>
</organism>
<dbReference type="RefSeq" id="WP_045528475.1">
    <property type="nucleotide sequence ID" value="NZ_CP011043.1"/>
</dbReference>
<dbReference type="EMBL" id="QWEA01000072">
    <property type="protein sequence ID" value="RIJ44260.1"/>
    <property type="molecule type" value="Genomic_DNA"/>
</dbReference>
<evidence type="ECO:0000256" key="6">
    <source>
        <dbReference type="ARBA" id="ARBA00022989"/>
    </source>
</evidence>
<evidence type="ECO:0000256" key="11">
    <source>
        <dbReference type="NCBIfam" id="TIGR00560"/>
    </source>
</evidence>
<dbReference type="EC" id="2.7.8.5" evidence="11"/>
<keyword evidence="4 12" id="KW-0808">Transferase</keyword>
<feature type="transmembrane region" description="Helical" evidence="13">
    <location>
        <begin position="28"/>
        <end position="49"/>
    </location>
</feature>
<reference evidence="15 17" key="2">
    <citation type="submission" date="2018-08" db="EMBL/GenBank/DDBJ databases">
        <title>Genome Sequence of Clavibacter michiganensis Subspecies type strains, and the Atypical Peach-Colored Strains Isolated from Tomato.</title>
        <authorList>
            <person name="Osdaghi E."/>
            <person name="Portier P."/>
            <person name="Briand M."/>
            <person name="Jacques M.-A."/>
        </authorList>
    </citation>
    <scope>NUCLEOTIDE SEQUENCE [LARGE SCALE GENOMIC DNA]</scope>
    <source>
        <strain evidence="15 17">CFBP 6488</strain>
    </source>
</reference>
<dbReference type="PATRIC" id="fig|33014.5.peg.1937"/>
<dbReference type="NCBIfam" id="TIGR00560">
    <property type="entry name" value="pgsA"/>
    <property type="match status" value="1"/>
</dbReference>